<dbReference type="Proteomes" id="UP000317650">
    <property type="component" value="Chromosome 7"/>
</dbReference>
<evidence type="ECO:0008006" key="4">
    <source>
        <dbReference type="Google" id="ProtNLM"/>
    </source>
</evidence>
<name>A0A4S8JHI2_MUSBA</name>
<comment type="caution">
    <text evidence="2">The sequence shown here is derived from an EMBL/GenBank/DDBJ whole genome shotgun (WGS) entry which is preliminary data.</text>
</comment>
<evidence type="ECO:0000256" key="1">
    <source>
        <dbReference type="SAM" id="SignalP"/>
    </source>
</evidence>
<feature type="signal peptide" evidence="1">
    <location>
        <begin position="1"/>
        <end position="30"/>
    </location>
</feature>
<feature type="chain" id="PRO_5020487385" description="Secreted protein" evidence="1">
    <location>
        <begin position="31"/>
        <end position="74"/>
    </location>
</feature>
<evidence type="ECO:0000313" key="3">
    <source>
        <dbReference type="Proteomes" id="UP000317650"/>
    </source>
</evidence>
<reference evidence="2 3" key="1">
    <citation type="journal article" date="2019" name="Nat. Plants">
        <title>Genome sequencing of Musa balbisiana reveals subgenome evolution and function divergence in polyploid bananas.</title>
        <authorList>
            <person name="Yao X."/>
        </authorList>
    </citation>
    <scope>NUCLEOTIDE SEQUENCE [LARGE SCALE GENOMIC DNA]</scope>
    <source>
        <strain evidence="3">cv. DH-PKW</strain>
        <tissue evidence="2">Leaves</tissue>
    </source>
</reference>
<dbReference type="EMBL" id="PYDT01000005">
    <property type="protein sequence ID" value="THU60502.1"/>
    <property type="molecule type" value="Genomic_DNA"/>
</dbReference>
<sequence length="74" mass="8497">MPPFFEVGQPEAFPLFSLSSLFVLLKFVDCWQISEGYRDVICSEISFDLLSTVLNQDCCRHRLQDCCATLICKE</sequence>
<protein>
    <recommendedName>
        <fullName evidence="4">Secreted protein</fullName>
    </recommendedName>
</protein>
<evidence type="ECO:0000313" key="2">
    <source>
        <dbReference type="EMBL" id="THU60502.1"/>
    </source>
</evidence>
<keyword evidence="1" id="KW-0732">Signal</keyword>
<proteinExistence type="predicted"/>
<gene>
    <name evidence="2" type="ORF">C4D60_Mb07t13450</name>
</gene>
<organism evidence="2 3">
    <name type="scientific">Musa balbisiana</name>
    <name type="common">Banana</name>
    <dbReference type="NCBI Taxonomy" id="52838"/>
    <lineage>
        <taxon>Eukaryota</taxon>
        <taxon>Viridiplantae</taxon>
        <taxon>Streptophyta</taxon>
        <taxon>Embryophyta</taxon>
        <taxon>Tracheophyta</taxon>
        <taxon>Spermatophyta</taxon>
        <taxon>Magnoliopsida</taxon>
        <taxon>Liliopsida</taxon>
        <taxon>Zingiberales</taxon>
        <taxon>Musaceae</taxon>
        <taxon>Musa</taxon>
    </lineage>
</organism>
<accession>A0A4S8JHI2</accession>
<keyword evidence="3" id="KW-1185">Reference proteome</keyword>
<dbReference type="AlphaFoldDB" id="A0A4S8JHI2"/>